<accession>A0A433QC58</accession>
<sequence length="77" mass="8557">MLSLTEVARELRNLADRLMRETTSNEERGRVGRKKINLEGTDHLTEQNRGGISASECGSLRKQKLSSRAPLPLPGLI</sequence>
<keyword evidence="3" id="KW-1185">Reference proteome</keyword>
<name>A0A433QC58_9FUNG</name>
<evidence type="ECO:0000313" key="3">
    <source>
        <dbReference type="Proteomes" id="UP000274822"/>
    </source>
</evidence>
<dbReference type="Proteomes" id="UP000274822">
    <property type="component" value="Unassembled WGS sequence"/>
</dbReference>
<organism evidence="2 3">
    <name type="scientific">Jimgerdemannia flammicorona</name>
    <dbReference type="NCBI Taxonomy" id="994334"/>
    <lineage>
        <taxon>Eukaryota</taxon>
        <taxon>Fungi</taxon>
        <taxon>Fungi incertae sedis</taxon>
        <taxon>Mucoromycota</taxon>
        <taxon>Mucoromycotina</taxon>
        <taxon>Endogonomycetes</taxon>
        <taxon>Endogonales</taxon>
        <taxon>Endogonaceae</taxon>
        <taxon>Jimgerdemannia</taxon>
    </lineage>
</organism>
<comment type="caution">
    <text evidence="2">The sequence shown here is derived from an EMBL/GenBank/DDBJ whole genome shotgun (WGS) entry which is preliminary data.</text>
</comment>
<proteinExistence type="predicted"/>
<reference evidence="2 3" key="1">
    <citation type="journal article" date="2018" name="New Phytol.">
        <title>Phylogenomics of Endogonaceae and evolution of mycorrhizas within Mucoromycota.</title>
        <authorList>
            <person name="Chang Y."/>
            <person name="Desiro A."/>
            <person name="Na H."/>
            <person name="Sandor L."/>
            <person name="Lipzen A."/>
            <person name="Clum A."/>
            <person name="Barry K."/>
            <person name="Grigoriev I.V."/>
            <person name="Martin F.M."/>
            <person name="Stajich J.E."/>
            <person name="Smith M.E."/>
            <person name="Bonito G."/>
            <person name="Spatafora J.W."/>
        </authorList>
    </citation>
    <scope>NUCLEOTIDE SEQUENCE [LARGE SCALE GENOMIC DNA]</scope>
    <source>
        <strain evidence="2 3">AD002</strain>
    </source>
</reference>
<dbReference type="EMBL" id="RBNJ01008499">
    <property type="protein sequence ID" value="RUS27390.1"/>
    <property type="molecule type" value="Genomic_DNA"/>
</dbReference>
<evidence type="ECO:0000256" key="1">
    <source>
        <dbReference type="SAM" id="MobiDB-lite"/>
    </source>
</evidence>
<feature type="region of interest" description="Disordered" evidence="1">
    <location>
        <begin position="39"/>
        <end position="77"/>
    </location>
</feature>
<gene>
    <name evidence="2" type="ORF">BC938DRAFT_483319</name>
</gene>
<protein>
    <submittedName>
        <fullName evidence="2">Uncharacterized protein</fullName>
    </submittedName>
</protein>
<dbReference type="AlphaFoldDB" id="A0A433QC58"/>
<evidence type="ECO:0000313" key="2">
    <source>
        <dbReference type="EMBL" id="RUS27390.1"/>
    </source>
</evidence>